<reference evidence="1" key="1">
    <citation type="submission" date="2018-05" db="EMBL/GenBank/DDBJ databases">
        <authorList>
            <person name="Lanie J.A."/>
            <person name="Ng W.-L."/>
            <person name="Kazmierczak K.M."/>
            <person name="Andrzejewski T.M."/>
            <person name="Davidsen T.M."/>
            <person name="Wayne K.J."/>
            <person name="Tettelin H."/>
            <person name="Glass J.I."/>
            <person name="Rusch D."/>
            <person name="Podicherti R."/>
            <person name="Tsui H.-C.T."/>
            <person name="Winkler M.E."/>
        </authorList>
    </citation>
    <scope>NUCLEOTIDE SEQUENCE</scope>
</reference>
<evidence type="ECO:0000313" key="1">
    <source>
        <dbReference type="EMBL" id="SVD79517.1"/>
    </source>
</evidence>
<proteinExistence type="predicted"/>
<protein>
    <submittedName>
        <fullName evidence="1">Uncharacterized protein</fullName>
    </submittedName>
</protein>
<accession>A0A382Y853</accession>
<dbReference type="EMBL" id="UINC01173752">
    <property type="protein sequence ID" value="SVD79517.1"/>
    <property type="molecule type" value="Genomic_DNA"/>
</dbReference>
<name>A0A382Y853_9ZZZZ</name>
<organism evidence="1">
    <name type="scientific">marine metagenome</name>
    <dbReference type="NCBI Taxonomy" id="408172"/>
    <lineage>
        <taxon>unclassified sequences</taxon>
        <taxon>metagenomes</taxon>
        <taxon>ecological metagenomes</taxon>
    </lineage>
</organism>
<gene>
    <name evidence="1" type="ORF">METZ01_LOCUS432371</name>
</gene>
<dbReference type="AlphaFoldDB" id="A0A382Y853"/>
<feature type="non-terminal residue" evidence="1">
    <location>
        <position position="79"/>
    </location>
</feature>
<sequence>MLVFGDGNTVQLKFLIRDFFVLFLFSECQGLNLKNNCLRTQPKNKLKILLCFFCSLVFAASSIGQEPAGLGELLKDYEN</sequence>